<dbReference type="Proteomes" id="UP000317303">
    <property type="component" value="Unassembled WGS sequence"/>
</dbReference>
<keyword evidence="1" id="KW-0808">Transferase</keyword>
<dbReference type="EMBL" id="VLJV01000001">
    <property type="protein sequence ID" value="TWH19205.1"/>
    <property type="molecule type" value="Genomic_DNA"/>
</dbReference>
<dbReference type="PANTHER" id="PTHR19136:SF81">
    <property type="entry name" value="MOLYBDENUM COFACTOR GUANYLYLTRANSFERASE"/>
    <property type="match status" value="1"/>
</dbReference>
<dbReference type="SUPFAM" id="SSF53448">
    <property type="entry name" value="Nucleotide-diphospho-sugar transferases"/>
    <property type="match status" value="1"/>
</dbReference>
<dbReference type="PANTHER" id="PTHR19136">
    <property type="entry name" value="MOLYBDENUM COFACTOR GUANYLYLTRANSFERASE"/>
    <property type="match status" value="1"/>
</dbReference>
<gene>
    <name evidence="3" type="ORF">JD82_01028</name>
</gene>
<dbReference type="Gene3D" id="3.90.550.10">
    <property type="entry name" value="Spore Coat Polysaccharide Biosynthesis Protein SpsA, Chain A"/>
    <property type="match status" value="1"/>
</dbReference>
<dbReference type="Pfam" id="PF12804">
    <property type="entry name" value="NTP_transf_3"/>
    <property type="match status" value="1"/>
</dbReference>
<feature type="domain" description="MobA-like NTP transferase" evidence="2">
    <location>
        <begin position="11"/>
        <end position="177"/>
    </location>
</feature>
<keyword evidence="4" id="KW-1185">Reference proteome</keyword>
<dbReference type="RefSeq" id="WP_030532656.1">
    <property type="nucleotide sequence ID" value="NZ_JOIJ01000009.1"/>
</dbReference>
<dbReference type="InterPro" id="IPR025877">
    <property type="entry name" value="MobA-like_NTP_Trfase"/>
</dbReference>
<accession>A0A660CE88</accession>
<dbReference type="GO" id="GO:0016779">
    <property type="term" value="F:nucleotidyltransferase activity"/>
    <property type="evidence" value="ECO:0007669"/>
    <property type="project" value="UniProtKB-ARBA"/>
</dbReference>
<protein>
    <submittedName>
        <fullName evidence="3">Molybdopterin-guanine dinucleotide biosynthesis protein A</fullName>
    </submittedName>
</protein>
<evidence type="ECO:0000259" key="2">
    <source>
        <dbReference type="Pfam" id="PF12804"/>
    </source>
</evidence>
<evidence type="ECO:0000313" key="3">
    <source>
        <dbReference type="EMBL" id="TWH19205.1"/>
    </source>
</evidence>
<comment type="caution">
    <text evidence="3">The sequence shown here is derived from an EMBL/GenBank/DDBJ whole genome shotgun (WGS) entry which is preliminary data.</text>
</comment>
<evidence type="ECO:0000256" key="1">
    <source>
        <dbReference type="ARBA" id="ARBA00022679"/>
    </source>
</evidence>
<sequence length="202" mass="20141">MSGGRSGDVACVVLAGGGASRLGGVDKPMLEVGGRTLLSRAIDAGTAGTAGARAAAVDVVVVGPRRAGVDGVRWVRERPPGGGPVAALAAGLSTVDAPVVVVLAADLKGVRPETVARLLSALGEPSAQPGPDDSERLDGAVLVDAEGRRQWLLSVWRTAAARGALPREPAGRSLRASLGGLRIVEVPAVGDEAADVDTPGDL</sequence>
<dbReference type="InterPro" id="IPR029044">
    <property type="entry name" value="Nucleotide-diphossugar_trans"/>
</dbReference>
<dbReference type="AlphaFoldDB" id="A0A660CE88"/>
<name>A0A660CE88_9PSEU</name>
<evidence type="ECO:0000313" key="4">
    <source>
        <dbReference type="Proteomes" id="UP000317303"/>
    </source>
</evidence>
<dbReference type="OrthoDB" id="4735656at2"/>
<reference evidence="3 4" key="1">
    <citation type="submission" date="2019-07" db="EMBL/GenBank/DDBJ databases">
        <title>R&amp;d 2014.</title>
        <authorList>
            <person name="Klenk H.-P."/>
        </authorList>
    </citation>
    <scope>NUCLEOTIDE SEQUENCE [LARGE SCALE GENOMIC DNA]</scope>
    <source>
        <strain evidence="3 4">DSM 43194</strain>
    </source>
</reference>
<organism evidence="3 4">
    <name type="scientific">Prauserella rugosa</name>
    <dbReference type="NCBI Taxonomy" id="43354"/>
    <lineage>
        <taxon>Bacteria</taxon>
        <taxon>Bacillati</taxon>
        <taxon>Actinomycetota</taxon>
        <taxon>Actinomycetes</taxon>
        <taxon>Pseudonocardiales</taxon>
        <taxon>Pseudonocardiaceae</taxon>
        <taxon>Prauserella</taxon>
    </lineage>
</organism>
<proteinExistence type="predicted"/>